<accession>A0ABY2BEB6</accession>
<feature type="compositionally biased region" description="Polar residues" evidence="1">
    <location>
        <begin position="164"/>
        <end position="183"/>
    </location>
</feature>
<evidence type="ECO:0000259" key="3">
    <source>
        <dbReference type="PROSITE" id="PS51841"/>
    </source>
</evidence>
<feature type="region of interest" description="Disordered" evidence="1">
    <location>
        <begin position="599"/>
        <end position="625"/>
    </location>
</feature>
<feature type="chain" id="PRO_5046485561" description="LTD domain-containing protein" evidence="2">
    <location>
        <begin position="36"/>
        <end position="796"/>
    </location>
</feature>
<dbReference type="SUPFAM" id="SSF56219">
    <property type="entry name" value="DNase I-like"/>
    <property type="match status" value="1"/>
</dbReference>
<sequence length="796" mass="82617">MSAQNRSRRRLGALVVTSSLVVSGVAVIAAAPALAASSTVVITEVYGGGGNSGAPYTNDFIELTNNSSSPVDLTGWSVQYGSTAGTTWTNKINLTGSLAPGGVYLVQGAGGTNGQPLPTPDVTGSINMSASAGKVALVQSTDNLACGADCDTAAGVVDFVGYGSATNDSETSPAPGTSNTTSVTRKDPTKDLDNNATEFEAVNPSPKTLTSSPPDPDPVDAKIHDIQGAAHRSPLAGKLVANVTGVVTAKSGNGFWFQDTQPDDNPATSEGLFVFTSSAPTVAVGDAVTVKGTVAEFRPGGSGGTDNLTTTEITNPTVAVTGTAAVPAATIVGPGGRVPPSTVIDDDSTGDVETTGTFEPATDGLDFWESLEGMWLGINEPEVTGPTSSFRELSVVPKGSSLRTVRGGILLQKADSNPERVLLDDVLAPVPDAKTGDKLAGTVTGVLDYGFGNFKFLVTQTPTVIDGNVQREKTKPSSPLQVSVATFNVENLDPSDGDAKFDGLAQAVVKNLASPDILGLEEVQDNDGAVNSGTTGADLTLNTLAAAILKAGGPEYAWRQIDPVDGAEGGEPGGNIRVAFMYRTDKPVKFVDRAGGGSTTATTITTDRFGRPHLSSSPGRIDPANPAWAATRVPLAGEFTWHGQSLFVVVNHFSSKGGDDPLWGRIQPPVQSSAPKRHEQAQSVRTFVDQILAKDTGANVIVLGDLNDFDFSQTADILIGSGKTALISLPKTLAAPERYSYVFEGNSQILDQILMSRNLQPASQYDIVHMNAEFPDQISDHDPQVVDVIPLPSWVR</sequence>
<dbReference type="InterPro" id="IPR001322">
    <property type="entry name" value="Lamin_tail_dom"/>
</dbReference>
<evidence type="ECO:0000313" key="4">
    <source>
        <dbReference type="EMBL" id="TCO17530.1"/>
    </source>
</evidence>
<dbReference type="CDD" id="cd10283">
    <property type="entry name" value="MnuA_DNase1-like"/>
    <property type="match status" value="1"/>
</dbReference>
<feature type="domain" description="LTD" evidence="3">
    <location>
        <begin position="30"/>
        <end position="164"/>
    </location>
</feature>
<dbReference type="InterPro" id="IPR036691">
    <property type="entry name" value="Endo/exonu/phosph_ase_sf"/>
</dbReference>
<dbReference type="InterPro" id="IPR036415">
    <property type="entry name" value="Lamin_tail_dom_sf"/>
</dbReference>
<name>A0ABY2BEB6_9ACTN</name>
<protein>
    <recommendedName>
        <fullName evidence="3">LTD domain-containing protein</fullName>
    </recommendedName>
</protein>
<feature type="signal peptide" evidence="2">
    <location>
        <begin position="1"/>
        <end position="35"/>
    </location>
</feature>
<feature type="compositionally biased region" description="Basic and acidic residues" evidence="1">
    <location>
        <begin position="184"/>
        <end position="193"/>
    </location>
</feature>
<dbReference type="Proteomes" id="UP000295818">
    <property type="component" value="Unassembled WGS sequence"/>
</dbReference>
<dbReference type="PANTHER" id="PTHR42834">
    <property type="entry name" value="ENDONUCLEASE/EXONUCLEASE/PHOSPHATASE FAMILY PROTEIN (AFU_ORTHOLOGUE AFUA_3G09210)"/>
    <property type="match status" value="1"/>
</dbReference>
<comment type="caution">
    <text evidence="4">The sequence shown here is derived from an EMBL/GenBank/DDBJ whole genome shotgun (WGS) entry which is preliminary data.</text>
</comment>
<dbReference type="Pfam" id="PF00932">
    <property type="entry name" value="LTD"/>
    <property type="match status" value="1"/>
</dbReference>
<dbReference type="RefSeq" id="WP_132192367.1">
    <property type="nucleotide sequence ID" value="NZ_SLWM01000014.1"/>
</dbReference>
<gene>
    <name evidence="4" type="ORF">EV644_114178</name>
</gene>
<evidence type="ECO:0000256" key="2">
    <source>
        <dbReference type="SAM" id="SignalP"/>
    </source>
</evidence>
<evidence type="ECO:0000313" key="5">
    <source>
        <dbReference type="Proteomes" id="UP000295818"/>
    </source>
</evidence>
<keyword evidence="2" id="KW-0732">Signal</keyword>
<keyword evidence="5" id="KW-1185">Reference proteome</keyword>
<dbReference type="PANTHER" id="PTHR42834:SF1">
    <property type="entry name" value="ENDONUCLEASE_EXONUCLEASE_PHOSPHATASE FAMILY PROTEIN (AFU_ORTHOLOGUE AFUA_3G09210)"/>
    <property type="match status" value="1"/>
</dbReference>
<organism evidence="4 5">
    <name type="scientific">Kribbella orskensis</name>
    <dbReference type="NCBI Taxonomy" id="2512216"/>
    <lineage>
        <taxon>Bacteria</taxon>
        <taxon>Bacillati</taxon>
        <taxon>Actinomycetota</taxon>
        <taxon>Actinomycetes</taxon>
        <taxon>Propionibacteriales</taxon>
        <taxon>Kribbellaceae</taxon>
        <taxon>Kribbella</taxon>
    </lineage>
</organism>
<dbReference type="Gene3D" id="3.60.10.10">
    <property type="entry name" value="Endonuclease/exonuclease/phosphatase"/>
    <property type="match status" value="1"/>
</dbReference>
<dbReference type="Gene3D" id="2.60.40.1260">
    <property type="entry name" value="Lamin Tail domain"/>
    <property type="match status" value="1"/>
</dbReference>
<dbReference type="EMBL" id="SLWM01000014">
    <property type="protein sequence ID" value="TCO17530.1"/>
    <property type="molecule type" value="Genomic_DNA"/>
</dbReference>
<feature type="region of interest" description="Disordered" evidence="1">
    <location>
        <begin position="331"/>
        <end position="352"/>
    </location>
</feature>
<feature type="region of interest" description="Disordered" evidence="1">
    <location>
        <begin position="164"/>
        <end position="222"/>
    </location>
</feature>
<proteinExistence type="predicted"/>
<dbReference type="InterPro" id="IPR005135">
    <property type="entry name" value="Endo/exonuclease/phosphatase"/>
</dbReference>
<dbReference type="CDD" id="cd04486">
    <property type="entry name" value="YhcR_OBF_like"/>
    <property type="match status" value="1"/>
</dbReference>
<dbReference type="SUPFAM" id="SSF74853">
    <property type="entry name" value="Lamin A/C globular tail domain"/>
    <property type="match status" value="1"/>
</dbReference>
<dbReference type="Pfam" id="PF19580">
    <property type="entry name" value="Exo_endo_phos_3"/>
    <property type="match status" value="1"/>
</dbReference>
<evidence type="ECO:0000256" key="1">
    <source>
        <dbReference type="SAM" id="MobiDB-lite"/>
    </source>
</evidence>
<dbReference type="PROSITE" id="PS51841">
    <property type="entry name" value="LTD"/>
    <property type="match status" value="1"/>
</dbReference>
<reference evidence="4 5" key="1">
    <citation type="journal article" date="2015" name="Stand. Genomic Sci.">
        <title>Genomic Encyclopedia of Bacterial and Archaeal Type Strains, Phase III: the genomes of soil and plant-associated and newly described type strains.</title>
        <authorList>
            <person name="Whitman W.B."/>
            <person name="Woyke T."/>
            <person name="Klenk H.P."/>
            <person name="Zhou Y."/>
            <person name="Lilburn T.G."/>
            <person name="Beck B.J."/>
            <person name="De Vos P."/>
            <person name="Vandamme P."/>
            <person name="Eisen J.A."/>
            <person name="Garrity G."/>
            <person name="Hugenholtz P."/>
            <person name="Kyrpides N.C."/>
        </authorList>
    </citation>
    <scope>NUCLEOTIDE SEQUENCE [LARGE SCALE GENOMIC DNA]</scope>
    <source>
        <strain evidence="4 5">VKM Ac-2538</strain>
    </source>
</reference>